<protein>
    <submittedName>
        <fullName evidence="1">Uncharacterized protein</fullName>
    </submittedName>
</protein>
<dbReference type="EMBL" id="JAZDUA010000202">
    <property type="protein sequence ID" value="KAK7864470.1"/>
    <property type="molecule type" value="Genomic_DNA"/>
</dbReference>
<evidence type="ECO:0000313" key="1">
    <source>
        <dbReference type="EMBL" id="KAK7864470.1"/>
    </source>
</evidence>
<comment type="caution">
    <text evidence="1">The sequence shown here is derived from an EMBL/GenBank/DDBJ whole genome shotgun (WGS) entry which is preliminary data.</text>
</comment>
<reference evidence="1 2" key="1">
    <citation type="submission" date="2024-03" db="EMBL/GenBank/DDBJ databases">
        <title>The genome assembly and annotation of the cricket Gryllus longicercus Weissman &amp; Gray.</title>
        <authorList>
            <person name="Szrajer S."/>
            <person name="Gray D."/>
            <person name="Ylla G."/>
        </authorList>
    </citation>
    <scope>NUCLEOTIDE SEQUENCE [LARGE SCALE GENOMIC DNA]</scope>
    <source>
        <strain evidence="1">DAG 2021-001</strain>
        <tissue evidence="1">Whole body minus gut</tissue>
    </source>
</reference>
<organism evidence="1 2">
    <name type="scientific">Gryllus longicercus</name>
    <dbReference type="NCBI Taxonomy" id="2509291"/>
    <lineage>
        <taxon>Eukaryota</taxon>
        <taxon>Metazoa</taxon>
        <taxon>Ecdysozoa</taxon>
        <taxon>Arthropoda</taxon>
        <taxon>Hexapoda</taxon>
        <taxon>Insecta</taxon>
        <taxon>Pterygota</taxon>
        <taxon>Neoptera</taxon>
        <taxon>Polyneoptera</taxon>
        <taxon>Orthoptera</taxon>
        <taxon>Ensifera</taxon>
        <taxon>Gryllidea</taxon>
        <taxon>Grylloidea</taxon>
        <taxon>Gryllidae</taxon>
        <taxon>Gryllinae</taxon>
        <taxon>Gryllus</taxon>
    </lineage>
</organism>
<name>A0AAN9VM77_9ORTH</name>
<sequence>MALRVAVAYRTVSTYAVLVLASTPTIDLIAMERKRTYSALQEARQENSHLRPKETEAIKSDARKLLFEDWQRRWNVDAKGRWTHRIIKNIERWIGRKYREVTYYVSQAFKGHVGFGKYLYDYKIKESPACNLCREDDVMQSIQCFSARHGMRKGRFVTLSFNK</sequence>
<dbReference type="Proteomes" id="UP001378592">
    <property type="component" value="Unassembled WGS sequence"/>
</dbReference>
<keyword evidence="2" id="KW-1185">Reference proteome</keyword>
<evidence type="ECO:0000313" key="2">
    <source>
        <dbReference type="Proteomes" id="UP001378592"/>
    </source>
</evidence>
<dbReference type="AlphaFoldDB" id="A0AAN9VM77"/>
<gene>
    <name evidence="1" type="ORF">R5R35_011701</name>
</gene>
<proteinExistence type="predicted"/>
<accession>A0AAN9VM77</accession>